<dbReference type="AlphaFoldDB" id="A0A6C0EBU5"/>
<dbReference type="EMBL" id="MN739775">
    <property type="protein sequence ID" value="QHT25863.1"/>
    <property type="molecule type" value="Genomic_DNA"/>
</dbReference>
<evidence type="ECO:0000313" key="1">
    <source>
        <dbReference type="EMBL" id="QHT25863.1"/>
    </source>
</evidence>
<name>A0A6C0EBU5_9ZZZZ</name>
<accession>A0A6C0EBU5</accession>
<organism evidence="1">
    <name type="scientific">viral metagenome</name>
    <dbReference type="NCBI Taxonomy" id="1070528"/>
    <lineage>
        <taxon>unclassified sequences</taxon>
        <taxon>metagenomes</taxon>
        <taxon>organismal metagenomes</taxon>
    </lineage>
</organism>
<proteinExistence type="predicted"/>
<reference evidence="1" key="1">
    <citation type="journal article" date="2020" name="Nature">
        <title>Giant virus diversity and host interactions through global metagenomics.</title>
        <authorList>
            <person name="Schulz F."/>
            <person name="Roux S."/>
            <person name="Paez-Espino D."/>
            <person name="Jungbluth S."/>
            <person name="Walsh D.A."/>
            <person name="Denef V.J."/>
            <person name="McMahon K.D."/>
            <person name="Konstantinidis K.T."/>
            <person name="Eloe-Fadrosh E.A."/>
            <person name="Kyrpides N.C."/>
            <person name="Woyke T."/>
        </authorList>
    </citation>
    <scope>NUCLEOTIDE SEQUENCE</scope>
    <source>
        <strain evidence="1">GVMAG-M-3300023179-27</strain>
    </source>
</reference>
<protein>
    <submittedName>
        <fullName evidence="1">Uncharacterized protein</fullName>
    </submittedName>
</protein>
<sequence>MCIDTYLKIKNDKALKSIDKILKLLVYNYYF</sequence>